<feature type="domain" description="Histidine kinase" evidence="13">
    <location>
        <begin position="246"/>
        <end position="456"/>
    </location>
</feature>
<evidence type="ECO:0000256" key="12">
    <source>
        <dbReference type="SAM" id="Phobius"/>
    </source>
</evidence>
<evidence type="ECO:0000313" key="14">
    <source>
        <dbReference type="EMBL" id="NUW35518.1"/>
    </source>
</evidence>
<dbReference type="CDD" id="cd00082">
    <property type="entry name" value="HisKA"/>
    <property type="match status" value="1"/>
</dbReference>
<comment type="catalytic activity">
    <reaction evidence="1">
        <text>ATP + protein L-histidine = ADP + protein N-phospho-L-histidine.</text>
        <dbReference type="EC" id="2.7.13.3"/>
    </reaction>
</comment>
<dbReference type="EC" id="2.7.13.3" evidence="3"/>
<name>A0A7Y6IC57_9ACTN</name>
<dbReference type="CDD" id="cd00075">
    <property type="entry name" value="HATPase"/>
    <property type="match status" value="1"/>
</dbReference>
<dbReference type="AlphaFoldDB" id="A0A7Y6IC57"/>
<dbReference type="InterPro" id="IPR004358">
    <property type="entry name" value="Sig_transdc_His_kin-like_C"/>
</dbReference>
<dbReference type="InterPro" id="IPR005467">
    <property type="entry name" value="His_kinase_dom"/>
</dbReference>
<keyword evidence="5" id="KW-0808">Transferase</keyword>
<evidence type="ECO:0000259" key="13">
    <source>
        <dbReference type="PROSITE" id="PS50109"/>
    </source>
</evidence>
<evidence type="ECO:0000256" key="6">
    <source>
        <dbReference type="ARBA" id="ARBA00022692"/>
    </source>
</evidence>
<feature type="transmembrane region" description="Helical" evidence="12">
    <location>
        <begin position="157"/>
        <end position="180"/>
    </location>
</feature>
<dbReference type="InterPro" id="IPR036097">
    <property type="entry name" value="HisK_dim/P_sf"/>
</dbReference>
<sequence>MRLSTRFAVCFAVLVPLLVLLSGLFVLRLMSEDLYAERDRQLTARLHALTPMASLYAARTDPGMTPGVFKQRLAAAATGGGPGGVYLEVSGTEPLAAGDLPRGPYPAGADGPADLVRDGRRWRFVQADLGPGGRARLWLFEPAAHVNAQRRQLARRVVLSTLVAAGVGVAAGLALGRLAVRPVAVLHRQARAIDRPSRTATRLATTSRAVEVDELAGLVNELLDRRDAAVARTGEALETARAFAASAAHELRTPLTSMGANLSLLDHPGLDPAERAEVVADLNAEHARILRLITMLSGLARGELLDRATFVEVDLAEIVSTAVEDTRRRHPHATISASVPDGLPVRGRAEGLRVIVDNLLDNAAIHGAGDQGRALITVELSAQGDDAVLSVRDAGPGIPPADRETVFARFHRRTGSPGSGLGLTLVRQQVTLHGGGVVVAEQDAGTRIDVRLPVSGGLPRRPDPGSWLGRRYGSAPAIGAPVAGEEAP</sequence>
<keyword evidence="15" id="KW-1185">Reference proteome</keyword>
<dbReference type="PANTHER" id="PTHR45436">
    <property type="entry name" value="SENSOR HISTIDINE KINASE YKOH"/>
    <property type="match status" value="1"/>
</dbReference>
<dbReference type="RefSeq" id="WP_175592934.1">
    <property type="nucleotide sequence ID" value="NZ_JABWGN010000011.1"/>
</dbReference>
<reference evidence="14 15" key="1">
    <citation type="submission" date="2020-06" db="EMBL/GenBank/DDBJ databases">
        <title>Nonomuraea sp. SMC257, a novel actinomycete isolated from soil.</title>
        <authorList>
            <person name="Chanama M."/>
        </authorList>
    </citation>
    <scope>NUCLEOTIDE SEQUENCE [LARGE SCALE GENOMIC DNA]</scope>
    <source>
        <strain evidence="14 15">SMC257</strain>
    </source>
</reference>
<keyword evidence="7 14" id="KW-0418">Kinase</keyword>
<dbReference type="InterPro" id="IPR003661">
    <property type="entry name" value="HisK_dim/P_dom"/>
</dbReference>
<evidence type="ECO:0000256" key="4">
    <source>
        <dbReference type="ARBA" id="ARBA00022553"/>
    </source>
</evidence>
<dbReference type="SMART" id="SM00388">
    <property type="entry name" value="HisKA"/>
    <property type="match status" value="1"/>
</dbReference>
<proteinExistence type="predicted"/>
<keyword evidence="6 12" id="KW-0812">Transmembrane</keyword>
<keyword evidence="4" id="KW-0597">Phosphoprotein</keyword>
<keyword evidence="9" id="KW-0902">Two-component regulatory system</keyword>
<dbReference type="PROSITE" id="PS50109">
    <property type="entry name" value="HIS_KIN"/>
    <property type="match status" value="1"/>
</dbReference>
<dbReference type="PANTHER" id="PTHR45436:SF5">
    <property type="entry name" value="SENSOR HISTIDINE KINASE TRCS"/>
    <property type="match status" value="1"/>
</dbReference>
<gene>
    <name evidence="14" type="ORF">HTZ77_29405</name>
</gene>
<dbReference type="Pfam" id="PF00512">
    <property type="entry name" value="HisKA"/>
    <property type="match status" value="1"/>
</dbReference>
<accession>A0A7Y6IC57</accession>
<evidence type="ECO:0000256" key="11">
    <source>
        <dbReference type="SAM" id="MobiDB-lite"/>
    </source>
</evidence>
<dbReference type="InterPro" id="IPR050428">
    <property type="entry name" value="TCS_sensor_his_kinase"/>
</dbReference>
<comment type="caution">
    <text evidence="14">The sequence shown here is derived from an EMBL/GenBank/DDBJ whole genome shotgun (WGS) entry which is preliminary data.</text>
</comment>
<feature type="region of interest" description="Disordered" evidence="11">
    <location>
        <begin position="455"/>
        <end position="488"/>
    </location>
</feature>
<dbReference type="Pfam" id="PF02518">
    <property type="entry name" value="HATPase_c"/>
    <property type="match status" value="1"/>
</dbReference>
<dbReference type="PRINTS" id="PR00344">
    <property type="entry name" value="BCTRLSENSOR"/>
</dbReference>
<dbReference type="SUPFAM" id="SSF55874">
    <property type="entry name" value="ATPase domain of HSP90 chaperone/DNA topoisomerase II/histidine kinase"/>
    <property type="match status" value="1"/>
</dbReference>
<comment type="subcellular location">
    <subcellularLocation>
        <location evidence="2">Cell membrane</location>
    </subcellularLocation>
</comment>
<dbReference type="Gene3D" id="3.30.565.10">
    <property type="entry name" value="Histidine kinase-like ATPase, C-terminal domain"/>
    <property type="match status" value="1"/>
</dbReference>
<organism evidence="14 15">
    <name type="scientific">Nonomuraea montanisoli</name>
    <dbReference type="NCBI Taxonomy" id="2741721"/>
    <lineage>
        <taxon>Bacteria</taxon>
        <taxon>Bacillati</taxon>
        <taxon>Actinomycetota</taxon>
        <taxon>Actinomycetes</taxon>
        <taxon>Streptosporangiales</taxon>
        <taxon>Streptosporangiaceae</taxon>
        <taxon>Nonomuraea</taxon>
    </lineage>
</organism>
<keyword evidence="8 12" id="KW-1133">Transmembrane helix</keyword>
<evidence type="ECO:0000313" key="15">
    <source>
        <dbReference type="Proteomes" id="UP000586042"/>
    </source>
</evidence>
<dbReference type="SUPFAM" id="SSF47384">
    <property type="entry name" value="Homodimeric domain of signal transducing histidine kinase"/>
    <property type="match status" value="1"/>
</dbReference>
<dbReference type="EMBL" id="JABWGN010000011">
    <property type="protein sequence ID" value="NUW35518.1"/>
    <property type="molecule type" value="Genomic_DNA"/>
</dbReference>
<dbReference type="GO" id="GO:0005886">
    <property type="term" value="C:plasma membrane"/>
    <property type="evidence" value="ECO:0007669"/>
    <property type="project" value="UniProtKB-SubCell"/>
</dbReference>
<evidence type="ECO:0000256" key="3">
    <source>
        <dbReference type="ARBA" id="ARBA00012438"/>
    </source>
</evidence>
<dbReference type="Proteomes" id="UP000586042">
    <property type="component" value="Unassembled WGS sequence"/>
</dbReference>
<evidence type="ECO:0000256" key="7">
    <source>
        <dbReference type="ARBA" id="ARBA00022777"/>
    </source>
</evidence>
<dbReference type="InterPro" id="IPR003594">
    <property type="entry name" value="HATPase_dom"/>
</dbReference>
<protein>
    <recommendedName>
        <fullName evidence="3">histidine kinase</fullName>
        <ecNumber evidence="3">2.7.13.3</ecNumber>
    </recommendedName>
</protein>
<evidence type="ECO:0000256" key="10">
    <source>
        <dbReference type="ARBA" id="ARBA00023136"/>
    </source>
</evidence>
<dbReference type="Gene3D" id="1.10.287.130">
    <property type="match status" value="1"/>
</dbReference>
<feature type="transmembrane region" description="Helical" evidence="12">
    <location>
        <begin position="6"/>
        <end position="30"/>
    </location>
</feature>
<dbReference type="GO" id="GO:0000155">
    <property type="term" value="F:phosphorelay sensor kinase activity"/>
    <property type="evidence" value="ECO:0007669"/>
    <property type="project" value="InterPro"/>
</dbReference>
<evidence type="ECO:0000256" key="9">
    <source>
        <dbReference type="ARBA" id="ARBA00023012"/>
    </source>
</evidence>
<keyword evidence="10 12" id="KW-0472">Membrane</keyword>
<evidence type="ECO:0000256" key="5">
    <source>
        <dbReference type="ARBA" id="ARBA00022679"/>
    </source>
</evidence>
<dbReference type="SMART" id="SM00387">
    <property type="entry name" value="HATPase_c"/>
    <property type="match status" value="1"/>
</dbReference>
<dbReference type="InterPro" id="IPR036890">
    <property type="entry name" value="HATPase_C_sf"/>
</dbReference>
<evidence type="ECO:0000256" key="8">
    <source>
        <dbReference type="ARBA" id="ARBA00022989"/>
    </source>
</evidence>
<evidence type="ECO:0000256" key="2">
    <source>
        <dbReference type="ARBA" id="ARBA00004236"/>
    </source>
</evidence>
<evidence type="ECO:0000256" key="1">
    <source>
        <dbReference type="ARBA" id="ARBA00000085"/>
    </source>
</evidence>